<dbReference type="Pfam" id="PF05380">
    <property type="entry name" value="Peptidase_A17"/>
    <property type="match status" value="1"/>
</dbReference>
<dbReference type="Proteomes" id="UP000807504">
    <property type="component" value="Unassembled WGS sequence"/>
</dbReference>
<reference evidence="1" key="2">
    <citation type="submission" date="2020-06" db="EMBL/GenBank/DDBJ databases">
        <authorList>
            <person name="Sheffer M."/>
        </authorList>
    </citation>
    <scope>NUCLEOTIDE SEQUENCE</scope>
</reference>
<reference evidence="1" key="1">
    <citation type="journal article" date="2020" name="bioRxiv">
        <title>Chromosome-level reference genome of the European wasp spider Argiope bruennichi: a resource for studies on range expansion and evolutionary adaptation.</title>
        <authorList>
            <person name="Sheffer M.M."/>
            <person name="Hoppe A."/>
            <person name="Krehenwinkel H."/>
            <person name="Uhl G."/>
            <person name="Kuss A.W."/>
            <person name="Jensen L."/>
            <person name="Jensen C."/>
            <person name="Gillespie R.G."/>
            <person name="Hoff K.J."/>
            <person name="Prost S."/>
        </authorList>
    </citation>
    <scope>NUCLEOTIDE SEQUENCE</scope>
</reference>
<comment type="caution">
    <text evidence="1">The sequence shown here is derived from an EMBL/GenBank/DDBJ whole genome shotgun (WGS) entry which is preliminary data.</text>
</comment>
<keyword evidence="2" id="KW-1185">Reference proteome</keyword>
<organism evidence="1 2">
    <name type="scientific">Argiope bruennichi</name>
    <name type="common">Wasp spider</name>
    <name type="synonym">Aranea bruennichi</name>
    <dbReference type="NCBI Taxonomy" id="94029"/>
    <lineage>
        <taxon>Eukaryota</taxon>
        <taxon>Metazoa</taxon>
        <taxon>Ecdysozoa</taxon>
        <taxon>Arthropoda</taxon>
        <taxon>Chelicerata</taxon>
        <taxon>Arachnida</taxon>
        <taxon>Araneae</taxon>
        <taxon>Araneomorphae</taxon>
        <taxon>Entelegynae</taxon>
        <taxon>Araneoidea</taxon>
        <taxon>Araneidae</taxon>
        <taxon>Argiope</taxon>
    </lineage>
</organism>
<evidence type="ECO:0000313" key="1">
    <source>
        <dbReference type="EMBL" id="KAF8776895.1"/>
    </source>
</evidence>
<dbReference type="InterPro" id="IPR008042">
    <property type="entry name" value="Retrotrans_Pao"/>
</dbReference>
<sequence>MLFPLPDETLKAWERFRTTHRRVREEVTYSLTTEEEDTSSRKKMPINDLDRLLDFLQDEVEGEERILLAIQSFDQFKKSNFSNNYRESNEKKFQTRVSSATDLLSSNLNKRKFCIFCTEGHNLWNCKKTSKLILNEKQSAVEKAYCCFLCLREGHGVKMCYSKFNCQLCGKKHHLMLCRTLSPEPNSSFVHTDVKVRESVIQHEEALANLSKSSNVFLQTLTILVRGETTKCKARIIIDSGSQRSYILKKTAEEMNYKAKRREYLQHALFGGSNASTCQHDATYRVYNIHLAEDLDGSTEILIGADAAEKLITGNYLQLKNGITEIETKLGWTVIGCANSENTSLLITSMLTTNACITDLWTLDSLGITDPSEKKTAVEFSYVDNCVTIVPNEKELELFIEVATNVMAERSFELRRWESTDFTDRCTPVTNDLGLHDASMYAYAAVAFLRVESAEYVKVQLLIAKARVSPTGKKTTIAREELLVATITACLASSITREIPHEEIYLWSDSTTKIDNVPGSFNPADLPSRGSSEEKLVQSKWWEGRDWLHLPADQWPFSDVVVNEDEVLKERKKILVSTPTACLSAQTIENVNVEEPD</sequence>
<dbReference type="AlphaFoldDB" id="A0A8T0ER95"/>
<dbReference type="PANTHER" id="PTHR47331:SF5">
    <property type="entry name" value="RIBONUCLEASE H"/>
    <property type="match status" value="1"/>
</dbReference>
<name>A0A8T0ER95_ARGBR</name>
<dbReference type="PANTHER" id="PTHR47331">
    <property type="entry name" value="PHD-TYPE DOMAIN-CONTAINING PROTEIN"/>
    <property type="match status" value="1"/>
</dbReference>
<accession>A0A8T0ER95</accession>
<dbReference type="EMBL" id="JABXBU010002072">
    <property type="protein sequence ID" value="KAF8776895.1"/>
    <property type="molecule type" value="Genomic_DNA"/>
</dbReference>
<protein>
    <recommendedName>
        <fullName evidence="3">Peptidase aspartic putative domain-containing protein</fullName>
    </recommendedName>
</protein>
<proteinExistence type="predicted"/>
<gene>
    <name evidence="1" type="ORF">HNY73_013833</name>
</gene>
<evidence type="ECO:0000313" key="2">
    <source>
        <dbReference type="Proteomes" id="UP000807504"/>
    </source>
</evidence>
<evidence type="ECO:0008006" key="3">
    <source>
        <dbReference type="Google" id="ProtNLM"/>
    </source>
</evidence>